<evidence type="ECO:0008006" key="5">
    <source>
        <dbReference type="Google" id="ProtNLM"/>
    </source>
</evidence>
<evidence type="ECO:0000313" key="4">
    <source>
        <dbReference type="Proteomes" id="UP000175744"/>
    </source>
</evidence>
<dbReference type="AlphaFoldDB" id="A0A1E8F1N1"/>
<comment type="similarity">
    <text evidence="1">Belongs to the UPF0749 family.</text>
</comment>
<feature type="coiled-coil region" evidence="2">
    <location>
        <begin position="36"/>
        <end position="91"/>
    </location>
</feature>
<evidence type="ECO:0000256" key="2">
    <source>
        <dbReference type="SAM" id="Coils"/>
    </source>
</evidence>
<proteinExistence type="inferred from homology"/>
<dbReference type="RefSeq" id="WP_070109134.1">
    <property type="nucleotide sequence ID" value="NZ_LZFO01000002.1"/>
</dbReference>
<evidence type="ECO:0000256" key="1">
    <source>
        <dbReference type="ARBA" id="ARBA00009108"/>
    </source>
</evidence>
<dbReference type="InterPro" id="IPR010273">
    <property type="entry name" value="DUF881"/>
</dbReference>
<keyword evidence="4" id="KW-1185">Reference proteome</keyword>
<organism evidence="3 4">
    <name type="scientific">Clostridium acetireducens DSM 10703</name>
    <dbReference type="NCBI Taxonomy" id="1121290"/>
    <lineage>
        <taxon>Bacteria</taxon>
        <taxon>Bacillati</taxon>
        <taxon>Bacillota</taxon>
        <taxon>Clostridia</taxon>
        <taxon>Eubacteriales</taxon>
        <taxon>Clostridiaceae</taxon>
        <taxon>Clostridium</taxon>
    </lineage>
</organism>
<dbReference type="STRING" id="1121290.CLAOCE_01570"/>
<dbReference type="Gene3D" id="3.30.70.1880">
    <property type="entry name" value="Protein of unknown function DUF881"/>
    <property type="match status" value="1"/>
</dbReference>
<dbReference type="PANTHER" id="PTHR37313:SF2">
    <property type="entry name" value="UPF0749 PROTEIN YLXX"/>
    <property type="match status" value="1"/>
</dbReference>
<dbReference type="Pfam" id="PF05949">
    <property type="entry name" value="DUF881"/>
    <property type="match status" value="1"/>
</dbReference>
<name>A0A1E8F1N1_9CLOT</name>
<accession>A0A1E8F1N1</accession>
<sequence length="237" mass="26955">MKKINSHISVAIVCAILGFMLSYQIKVLIKQDKTLNMQVNKNNSDITVEIEQYKKQKEQLEKKVDELQKQVKEYENSAAGKSDEAKNLYNELENTRLLTGNTDVHGPGVVIYLDPESAIFSSNASETITDRHLVYLVNELKFAGAEAISINDTRITARTGIRNAGNYILINDDRVSPSRRITIKAIGDKNLLYGALGFPEVFTDFKRICDIKYEKMDDVKIGRYNKTYKFNYTKPSK</sequence>
<comment type="caution">
    <text evidence="3">The sequence shown here is derived from an EMBL/GenBank/DDBJ whole genome shotgun (WGS) entry which is preliminary data.</text>
</comment>
<dbReference type="Proteomes" id="UP000175744">
    <property type="component" value="Unassembled WGS sequence"/>
</dbReference>
<evidence type="ECO:0000313" key="3">
    <source>
        <dbReference type="EMBL" id="OFI07553.1"/>
    </source>
</evidence>
<gene>
    <name evidence="3" type="ORF">CLOACE_01570</name>
</gene>
<dbReference type="EMBL" id="LZFO01000002">
    <property type="protein sequence ID" value="OFI07553.1"/>
    <property type="molecule type" value="Genomic_DNA"/>
</dbReference>
<reference evidence="3 4" key="1">
    <citation type="submission" date="2016-06" db="EMBL/GenBank/DDBJ databases">
        <title>Genome sequence of Clostridium acetireducens DSM 10703.</title>
        <authorList>
            <person name="Poehlein A."/>
            <person name="Fluechter S."/>
            <person name="Duerre P."/>
            <person name="Daniel R."/>
        </authorList>
    </citation>
    <scope>NUCLEOTIDE SEQUENCE [LARGE SCALE GENOMIC DNA]</scope>
    <source>
        <strain evidence="3 4">DSM 10703</strain>
    </source>
</reference>
<dbReference type="PATRIC" id="fig|1121290.3.peg.160"/>
<dbReference type="PANTHER" id="PTHR37313">
    <property type="entry name" value="UPF0749 PROTEIN RV1825"/>
    <property type="match status" value="1"/>
</dbReference>
<keyword evidence="2" id="KW-0175">Coiled coil</keyword>
<protein>
    <recommendedName>
        <fullName evidence="5">Division initiation protein</fullName>
    </recommendedName>
</protein>
<dbReference type="OrthoDB" id="9776196at2"/>